<sequence length="188" mass="21681">MEMAKEMVVEGEIRREAMFVEVWKRNGLTECGVTYPGGVEQSCFILWSPHTGERNPETLSNTIMENLQRLVSELKAGRYRETIVIKLLHLWEAKNVNKGAVPFTTRGSPRKSSRVRLQDHGRVRQARFPDETGSSYPWPCPPLASLRYSLLQWTRKEDWREEEKVSVRGCIVSQDLSVLKTIVFLFIA</sequence>
<name>A0A3P6GCE3_BRAOL</name>
<dbReference type="EMBL" id="LR031879">
    <property type="protein sequence ID" value="VDD54825.1"/>
    <property type="molecule type" value="Genomic_DNA"/>
</dbReference>
<accession>A0A3P6GCE3</accession>
<reference evidence="1" key="1">
    <citation type="submission" date="2018-11" db="EMBL/GenBank/DDBJ databases">
        <authorList>
            <consortium name="Genoscope - CEA"/>
            <person name="William W."/>
        </authorList>
    </citation>
    <scope>NUCLEOTIDE SEQUENCE</scope>
</reference>
<protein>
    <submittedName>
        <fullName evidence="1">Uncharacterized protein</fullName>
    </submittedName>
</protein>
<gene>
    <name evidence="1" type="ORF">BOLC8T48054H</name>
</gene>
<evidence type="ECO:0000313" key="1">
    <source>
        <dbReference type="EMBL" id="VDD54825.1"/>
    </source>
</evidence>
<dbReference type="AlphaFoldDB" id="A0A3P6GCE3"/>
<proteinExistence type="predicted"/>
<organism evidence="1">
    <name type="scientific">Brassica oleracea</name>
    <name type="common">Wild cabbage</name>
    <dbReference type="NCBI Taxonomy" id="3712"/>
    <lineage>
        <taxon>Eukaryota</taxon>
        <taxon>Viridiplantae</taxon>
        <taxon>Streptophyta</taxon>
        <taxon>Embryophyta</taxon>
        <taxon>Tracheophyta</taxon>
        <taxon>Spermatophyta</taxon>
        <taxon>Magnoliopsida</taxon>
        <taxon>eudicotyledons</taxon>
        <taxon>Gunneridae</taxon>
        <taxon>Pentapetalae</taxon>
        <taxon>rosids</taxon>
        <taxon>malvids</taxon>
        <taxon>Brassicales</taxon>
        <taxon>Brassicaceae</taxon>
        <taxon>Brassiceae</taxon>
        <taxon>Brassica</taxon>
    </lineage>
</organism>